<dbReference type="PROSITE" id="PS51257">
    <property type="entry name" value="PROKAR_LIPOPROTEIN"/>
    <property type="match status" value="1"/>
</dbReference>
<proteinExistence type="predicted"/>
<evidence type="ECO:0000313" key="2">
    <source>
        <dbReference type="Proteomes" id="UP000243197"/>
    </source>
</evidence>
<reference evidence="1 2" key="1">
    <citation type="submission" date="2014-03" db="EMBL/GenBank/DDBJ databases">
        <title>complete genome sequence of Flavobacteriaceae bacterium JBKA-6.</title>
        <authorList>
            <person name="Takano T."/>
            <person name="Nakamura Y."/>
            <person name="Takuma S."/>
            <person name="Yasuike M."/>
            <person name="Matsuyama T."/>
            <person name="Sakai T."/>
            <person name="Fujiwara A."/>
            <person name="Kimoto K."/>
            <person name="Fukuda Y."/>
            <person name="Kondo H."/>
            <person name="Hirono I."/>
            <person name="Nakayasu C."/>
        </authorList>
    </citation>
    <scope>NUCLEOTIDE SEQUENCE [LARGE SCALE GENOMIC DNA]</scope>
    <source>
        <strain evidence="1 2">JBKA-6</strain>
    </source>
</reference>
<dbReference type="OrthoDB" id="976022at2"/>
<dbReference type="AlphaFoldDB" id="A0A1J1DYI4"/>
<dbReference type="RefSeq" id="WP_096686317.1">
    <property type="nucleotide sequence ID" value="NZ_AP014564.1"/>
</dbReference>
<evidence type="ECO:0000313" key="1">
    <source>
        <dbReference type="EMBL" id="BAV94937.1"/>
    </source>
</evidence>
<dbReference type="Pfam" id="PF25594">
    <property type="entry name" value="GldB_lipo"/>
    <property type="match status" value="1"/>
</dbReference>
<keyword evidence="2" id="KW-1185">Reference proteome</keyword>
<sequence>MHIGKRLALFFLPVILCSCWDDSSPDISDINVPFNVVRFEREFYGKEKDLNVLKDEYSFMFPNNIPDSIWNKKINDSNELDIFNKCELKFSNFSNQKKKLEQLFKHIKFYYPKFTAPDVYTYISKIDIEYPVIYADSLLFISIDLYLGNKSSLYNDIPEYIKDNFDKKYLIVDAANSIAKKIVPISDETTFISEIIYRGKLLFFIKKILPETTIYDIFKYSKSKMEWLKKNEWNIWKYFIQKKILYSTDKHLLKRFVLQAPFSKFFLNIDKESPDRVGVYIGYKIFEQYVKNNPDKTWQELLNNTSSTEIMSLSKYKPNK</sequence>
<dbReference type="InterPro" id="IPR019853">
    <property type="entry name" value="GldB-like"/>
</dbReference>
<protein>
    <submittedName>
        <fullName evidence="1">Gliding motility protein GldB</fullName>
    </submittedName>
</protein>
<gene>
    <name evidence="1" type="ORF">JBKA6_0924</name>
</gene>
<dbReference type="EMBL" id="AP014564">
    <property type="protein sequence ID" value="BAV94937.1"/>
    <property type="molecule type" value="Genomic_DNA"/>
</dbReference>
<dbReference type="KEGG" id="ise:JBKA6_0924"/>
<dbReference type="Proteomes" id="UP000243197">
    <property type="component" value="Chromosome"/>
</dbReference>
<accession>A0A1J1DYI4</accession>
<organism evidence="1 2">
    <name type="scientific">Ichthyobacterium seriolicida</name>
    <dbReference type="NCBI Taxonomy" id="242600"/>
    <lineage>
        <taxon>Bacteria</taxon>
        <taxon>Pseudomonadati</taxon>
        <taxon>Bacteroidota</taxon>
        <taxon>Flavobacteriia</taxon>
        <taxon>Flavobacteriales</taxon>
        <taxon>Ichthyobacteriaceae</taxon>
        <taxon>Ichthyobacterium</taxon>
    </lineage>
</organism>
<name>A0A1J1DYI4_9FLAO</name>